<dbReference type="RefSeq" id="WP_176062162.1">
    <property type="nucleotide sequence ID" value="NZ_BJTG01000001.1"/>
</dbReference>
<evidence type="ECO:0000313" key="2">
    <source>
        <dbReference type="EMBL" id="GEJ55354.1"/>
    </source>
</evidence>
<proteinExistence type="predicted"/>
<organism evidence="2 3">
    <name type="scientific">Anaeromyxobacter diazotrophicus</name>
    <dbReference type="NCBI Taxonomy" id="2590199"/>
    <lineage>
        <taxon>Bacteria</taxon>
        <taxon>Pseudomonadati</taxon>
        <taxon>Myxococcota</taxon>
        <taxon>Myxococcia</taxon>
        <taxon>Myxococcales</taxon>
        <taxon>Cystobacterineae</taxon>
        <taxon>Anaeromyxobacteraceae</taxon>
        <taxon>Anaeromyxobacter</taxon>
    </lineage>
</organism>
<keyword evidence="3" id="KW-1185">Reference proteome</keyword>
<sequence>MIPSMIDSYLREHRLRFEHYVHPRAVPAQRLAAAEHVPGARVAKAVVVSVDGHVALAVVSAATHVDAEVLRQALHAQEVHLVPESRFADRFWPCEPGAEPPLSMFGVPIYVDADVAREPWLLMRGGTHEDAIQVDTDDWLLSERVRIVEGLAAPPVM</sequence>
<dbReference type="InterPro" id="IPR036754">
    <property type="entry name" value="YbaK/aa-tRNA-synt-asso_dom_sf"/>
</dbReference>
<reference evidence="3" key="1">
    <citation type="journal article" date="2020" name="Appl. Environ. Microbiol.">
        <title>Diazotrophic Anaeromyxobacter Isolates from Soils.</title>
        <authorList>
            <person name="Masuda Y."/>
            <person name="Yamanaka H."/>
            <person name="Xu Z.X."/>
            <person name="Shiratori Y."/>
            <person name="Aono T."/>
            <person name="Amachi S."/>
            <person name="Senoo K."/>
            <person name="Itoh H."/>
        </authorList>
    </citation>
    <scope>NUCLEOTIDE SEQUENCE [LARGE SCALE GENOMIC DNA]</scope>
    <source>
        <strain evidence="3">R267</strain>
    </source>
</reference>
<dbReference type="AlphaFoldDB" id="A0A7I9VG34"/>
<comment type="caution">
    <text evidence="2">The sequence shown here is derived from an EMBL/GenBank/DDBJ whole genome shotgun (WGS) entry which is preliminary data.</text>
</comment>
<dbReference type="Pfam" id="PF04073">
    <property type="entry name" value="tRNA_edit"/>
    <property type="match status" value="1"/>
</dbReference>
<feature type="domain" description="YbaK/aminoacyl-tRNA synthetase-associated" evidence="1">
    <location>
        <begin position="22"/>
        <end position="139"/>
    </location>
</feature>
<protein>
    <recommendedName>
        <fullName evidence="1">YbaK/aminoacyl-tRNA synthetase-associated domain-containing protein</fullName>
    </recommendedName>
</protein>
<dbReference type="SUPFAM" id="SSF55826">
    <property type="entry name" value="YbaK/ProRS associated domain"/>
    <property type="match status" value="1"/>
</dbReference>
<dbReference type="CDD" id="cd04332">
    <property type="entry name" value="YbaK_like"/>
    <property type="match status" value="1"/>
</dbReference>
<name>A0A7I9VG34_9BACT</name>
<gene>
    <name evidence="2" type="ORF">AMYX_00950</name>
</gene>
<accession>A0A7I9VG34</accession>
<dbReference type="Gene3D" id="3.90.960.10">
    <property type="entry name" value="YbaK/aminoacyl-tRNA synthetase-associated domain"/>
    <property type="match status" value="1"/>
</dbReference>
<dbReference type="InterPro" id="IPR007214">
    <property type="entry name" value="YbaK/aa-tRNA-synth-assoc-dom"/>
</dbReference>
<dbReference type="EMBL" id="BJTG01000001">
    <property type="protein sequence ID" value="GEJ55354.1"/>
    <property type="molecule type" value="Genomic_DNA"/>
</dbReference>
<dbReference type="Proteomes" id="UP000503640">
    <property type="component" value="Unassembled WGS sequence"/>
</dbReference>
<evidence type="ECO:0000313" key="3">
    <source>
        <dbReference type="Proteomes" id="UP000503640"/>
    </source>
</evidence>
<evidence type="ECO:0000259" key="1">
    <source>
        <dbReference type="Pfam" id="PF04073"/>
    </source>
</evidence>
<dbReference type="GO" id="GO:0002161">
    <property type="term" value="F:aminoacyl-tRNA deacylase activity"/>
    <property type="evidence" value="ECO:0007669"/>
    <property type="project" value="InterPro"/>
</dbReference>